<sequence length="69" mass="7705">MGLGSWASPLLWPNRLQRKGGRGSENGIGIDIGVGMPDVSRWGQGRKREGERAEKSEWPHPPTRPNPRF</sequence>
<reference evidence="2 3" key="1">
    <citation type="submission" date="2024-01" db="EMBL/GenBank/DDBJ databases">
        <title>The genomes of 5 underutilized Papilionoideae crops provide insights into root nodulation and disease resistanc.</title>
        <authorList>
            <person name="Jiang F."/>
        </authorList>
    </citation>
    <scope>NUCLEOTIDE SEQUENCE [LARGE SCALE GENOMIC DNA]</scope>
    <source>
        <strain evidence="2">JINMINGXINNONG_FW02</strain>
        <tissue evidence="2">Leaves</tissue>
    </source>
</reference>
<gene>
    <name evidence="2" type="ORF">VNO80_18101</name>
</gene>
<feature type="compositionally biased region" description="Basic and acidic residues" evidence="1">
    <location>
        <begin position="46"/>
        <end position="58"/>
    </location>
</feature>
<accession>A0AAN9MH02</accession>
<protein>
    <submittedName>
        <fullName evidence="2">Uncharacterized protein</fullName>
    </submittedName>
</protein>
<name>A0AAN9MH02_PHACN</name>
<dbReference type="EMBL" id="JAYMYR010000007">
    <property type="protein sequence ID" value="KAK7352674.1"/>
    <property type="molecule type" value="Genomic_DNA"/>
</dbReference>
<organism evidence="2 3">
    <name type="scientific">Phaseolus coccineus</name>
    <name type="common">Scarlet runner bean</name>
    <name type="synonym">Phaseolus multiflorus</name>
    <dbReference type="NCBI Taxonomy" id="3886"/>
    <lineage>
        <taxon>Eukaryota</taxon>
        <taxon>Viridiplantae</taxon>
        <taxon>Streptophyta</taxon>
        <taxon>Embryophyta</taxon>
        <taxon>Tracheophyta</taxon>
        <taxon>Spermatophyta</taxon>
        <taxon>Magnoliopsida</taxon>
        <taxon>eudicotyledons</taxon>
        <taxon>Gunneridae</taxon>
        <taxon>Pentapetalae</taxon>
        <taxon>rosids</taxon>
        <taxon>fabids</taxon>
        <taxon>Fabales</taxon>
        <taxon>Fabaceae</taxon>
        <taxon>Papilionoideae</taxon>
        <taxon>50 kb inversion clade</taxon>
        <taxon>NPAAA clade</taxon>
        <taxon>indigoferoid/millettioid clade</taxon>
        <taxon>Phaseoleae</taxon>
        <taxon>Phaseolus</taxon>
    </lineage>
</organism>
<feature type="compositionally biased region" description="Gly residues" evidence="1">
    <location>
        <begin position="23"/>
        <end position="32"/>
    </location>
</feature>
<dbReference type="Proteomes" id="UP001374584">
    <property type="component" value="Unassembled WGS sequence"/>
</dbReference>
<feature type="region of interest" description="Disordered" evidence="1">
    <location>
        <begin position="1"/>
        <end position="69"/>
    </location>
</feature>
<proteinExistence type="predicted"/>
<dbReference type="AlphaFoldDB" id="A0AAN9MH02"/>
<evidence type="ECO:0000313" key="3">
    <source>
        <dbReference type="Proteomes" id="UP001374584"/>
    </source>
</evidence>
<evidence type="ECO:0000313" key="2">
    <source>
        <dbReference type="EMBL" id="KAK7352674.1"/>
    </source>
</evidence>
<keyword evidence="3" id="KW-1185">Reference proteome</keyword>
<comment type="caution">
    <text evidence="2">The sequence shown here is derived from an EMBL/GenBank/DDBJ whole genome shotgun (WGS) entry which is preliminary data.</text>
</comment>
<evidence type="ECO:0000256" key="1">
    <source>
        <dbReference type="SAM" id="MobiDB-lite"/>
    </source>
</evidence>
<feature type="compositionally biased region" description="Pro residues" evidence="1">
    <location>
        <begin position="59"/>
        <end position="69"/>
    </location>
</feature>